<evidence type="ECO:0000256" key="5">
    <source>
        <dbReference type="PROSITE-ProRule" id="PRU10015"/>
    </source>
</evidence>
<evidence type="ECO:0000313" key="6">
    <source>
        <dbReference type="EMBL" id="MBB5265856.1"/>
    </source>
</evidence>
<comment type="caution">
    <text evidence="6">The sequence shown here is derived from an EMBL/GenBank/DDBJ whole genome shotgun (WGS) entry which is preliminary data.</text>
</comment>
<feature type="binding site" evidence="4">
    <location>
        <position position="277"/>
    </location>
    <ligand>
        <name>S-adenosyl-L-methionine</name>
        <dbReference type="ChEBI" id="CHEBI:59789"/>
    </ligand>
</feature>
<reference evidence="6 7" key="1">
    <citation type="submission" date="2020-08" db="EMBL/GenBank/DDBJ databases">
        <title>Genomic Encyclopedia of Type Strains, Phase IV (KMG-IV): sequencing the most valuable type-strain genomes for metagenomic binning, comparative biology and taxonomic classification.</title>
        <authorList>
            <person name="Goeker M."/>
        </authorList>
    </citation>
    <scope>NUCLEOTIDE SEQUENCE [LARGE SCALE GENOMIC DNA]</scope>
    <source>
        <strain evidence="6 7">DSM 106146</strain>
    </source>
</reference>
<keyword evidence="2 4" id="KW-0808">Transferase</keyword>
<feature type="binding site" evidence="4">
    <location>
        <position position="375"/>
    </location>
    <ligand>
        <name>S-adenosyl-L-methionine</name>
        <dbReference type="ChEBI" id="CHEBI:59789"/>
    </ligand>
</feature>
<dbReference type="InterPro" id="IPR030390">
    <property type="entry name" value="MeTrfase_TrmA_AS"/>
</dbReference>
<evidence type="ECO:0000256" key="2">
    <source>
        <dbReference type="ARBA" id="ARBA00022679"/>
    </source>
</evidence>
<keyword evidence="3 4" id="KW-0949">S-adenosyl-L-methionine</keyword>
<accession>A0A7W8M6X8</accession>
<dbReference type="FunFam" id="3.40.50.150:FF:000009">
    <property type="entry name" value="23S rRNA (Uracil(1939)-C(5))-methyltransferase RlmD"/>
    <property type="match status" value="1"/>
</dbReference>
<organism evidence="6 7">
    <name type="scientific">Catenibacillus scindens</name>
    <dbReference type="NCBI Taxonomy" id="673271"/>
    <lineage>
        <taxon>Bacteria</taxon>
        <taxon>Bacillati</taxon>
        <taxon>Bacillota</taxon>
        <taxon>Clostridia</taxon>
        <taxon>Lachnospirales</taxon>
        <taxon>Lachnospiraceae</taxon>
        <taxon>Catenibacillus</taxon>
    </lineage>
</organism>
<dbReference type="InterPro" id="IPR012340">
    <property type="entry name" value="NA-bd_OB-fold"/>
</dbReference>
<dbReference type="Pfam" id="PF05958">
    <property type="entry name" value="tRNA_U5-meth_tr"/>
    <property type="match status" value="1"/>
</dbReference>
<protein>
    <submittedName>
        <fullName evidence="6">23S rRNA (Uracil1939-C5)-methyltransferase</fullName>
        <ecNumber evidence="6">2.1.1.190</ecNumber>
    </submittedName>
</protein>
<dbReference type="PROSITE" id="PS51687">
    <property type="entry name" value="SAM_MT_RNA_M5U"/>
    <property type="match status" value="1"/>
</dbReference>
<dbReference type="Proteomes" id="UP000543642">
    <property type="component" value="Unassembled WGS sequence"/>
</dbReference>
<name>A0A7W8M6X8_9FIRM</name>
<dbReference type="GO" id="GO:0070475">
    <property type="term" value="P:rRNA base methylation"/>
    <property type="evidence" value="ECO:0007669"/>
    <property type="project" value="TreeGrafter"/>
</dbReference>
<dbReference type="Gene3D" id="2.40.50.140">
    <property type="entry name" value="Nucleic acid-binding proteins"/>
    <property type="match status" value="1"/>
</dbReference>
<dbReference type="PANTHER" id="PTHR11061:SF30">
    <property type="entry name" value="TRNA (URACIL(54)-C(5))-METHYLTRANSFERASE"/>
    <property type="match status" value="1"/>
</dbReference>
<dbReference type="InterPro" id="IPR029063">
    <property type="entry name" value="SAM-dependent_MTases_sf"/>
</dbReference>
<feature type="active site" description="Nucleophile" evidence="4">
    <location>
        <position position="402"/>
    </location>
</feature>
<gene>
    <name evidence="6" type="ORF">HNP82_003007</name>
</gene>
<dbReference type="NCBIfam" id="TIGR00479">
    <property type="entry name" value="rumA"/>
    <property type="match status" value="1"/>
</dbReference>
<feature type="binding site" evidence="4">
    <location>
        <position position="306"/>
    </location>
    <ligand>
        <name>S-adenosyl-L-methionine</name>
        <dbReference type="ChEBI" id="CHEBI:59789"/>
    </ligand>
</feature>
<dbReference type="AlphaFoldDB" id="A0A7W8M6X8"/>
<proteinExistence type="inferred from homology"/>
<dbReference type="GO" id="GO:0070041">
    <property type="term" value="F:rRNA (uridine-C5-)-methyltransferase activity"/>
    <property type="evidence" value="ECO:0007669"/>
    <property type="project" value="TreeGrafter"/>
</dbReference>
<dbReference type="EMBL" id="JACHFW010000015">
    <property type="protein sequence ID" value="MBB5265856.1"/>
    <property type="molecule type" value="Genomic_DNA"/>
</dbReference>
<evidence type="ECO:0000256" key="3">
    <source>
        <dbReference type="ARBA" id="ARBA00022691"/>
    </source>
</evidence>
<comment type="similarity">
    <text evidence="4">Belongs to the class I-like SAM-binding methyltransferase superfamily. RNA M5U methyltransferase family.</text>
</comment>
<dbReference type="InterPro" id="IPR010280">
    <property type="entry name" value="U5_MeTrfase_fam"/>
</dbReference>
<dbReference type="PROSITE" id="PS01230">
    <property type="entry name" value="TRMA_1"/>
    <property type="match status" value="1"/>
</dbReference>
<dbReference type="EC" id="2.1.1.190" evidence="6"/>
<keyword evidence="7" id="KW-1185">Reference proteome</keyword>
<dbReference type="PANTHER" id="PTHR11061">
    <property type="entry name" value="RNA M5U METHYLTRANSFERASE"/>
    <property type="match status" value="1"/>
</dbReference>
<keyword evidence="1 4" id="KW-0489">Methyltransferase</keyword>
<feature type="active site" evidence="5">
    <location>
        <position position="402"/>
    </location>
</feature>
<evidence type="ECO:0000256" key="4">
    <source>
        <dbReference type="PROSITE-ProRule" id="PRU01024"/>
    </source>
</evidence>
<evidence type="ECO:0000256" key="1">
    <source>
        <dbReference type="ARBA" id="ARBA00022603"/>
    </source>
</evidence>
<dbReference type="FunFam" id="2.40.50.1070:FF:000003">
    <property type="entry name" value="23S rRNA (Uracil-5-)-methyltransferase RumA"/>
    <property type="match status" value="1"/>
</dbReference>
<dbReference type="Gene3D" id="3.40.50.150">
    <property type="entry name" value="Vaccinia Virus protein VP39"/>
    <property type="match status" value="1"/>
</dbReference>
<dbReference type="SUPFAM" id="SSF53335">
    <property type="entry name" value="S-adenosyl-L-methionine-dependent methyltransferases"/>
    <property type="match status" value="1"/>
</dbReference>
<feature type="binding site" evidence="4">
    <location>
        <position position="327"/>
    </location>
    <ligand>
        <name>S-adenosyl-L-methionine</name>
        <dbReference type="ChEBI" id="CHEBI:59789"/>
    </ligand>
</feature>
<dbReference type="RefSeq" id="WP_183775986.1">
    <property type="nucleotide sequence ID" value="NZ_JACHFW010000015.1"/>
</dbReference>
<dbReference type="Gene3D" id="2.40.50.1070">
    <property type="match status" value="1"/>
</dbReference>
<evidence type="ECO:0000313" key="7">
    <source>
        <dbReference type="Proteomes" id="UP000543642"/>
    </source>
</evidence>
<sequence length="450" mass="50663">MKNKKVYRVRAKSLDSQGRGVVSFNHSMIPVPGLLPGELAQIVLYRKGDETLGRILSIVEKSGERAEAVCSWSQKCGGCQLWSLNYEAQLKFKQEQVARLFNTVKNVGSVLGMDDFAGYRHKVHASFGRDGKGRIIAGIYEEHSHRILPVTDCRIQDPRANAIIEEICREMEEYKIQPYDEDTGRGMLRHVLIRSGYKTGQIMVVFVVATLNFPKGAVLGKNLRKKFPDIRTIVYNQNNKKTSMVLGKDQETIFGPGYIEDELCGMTFQISPKSFYQVNPKQAEVLYTKAMEMAKLTKQDRVLDTYCGTGTITLIAAKYAGEVTGVELNRSAVEDARINAGKNHMDHVTFVCADAARYMEQAQAVSSRYSVVIMDPPRSGSNPVFLNALGKMKPDRIIYISCNPATQKRDVDFLKRYGYRIDALQPVDMFPVTAEIENIALLRRGREKHK</sequence>
<dbReference type="CDD" id="cd02440">
    <property type="entry name" value="AdoMet_MTases"/>
    <property type="match status" value="1"/>
</dbReference>